<dbReference type="Proteomes" id="UP000663760">
    <property type="component" value="Chromosome 9"/>
</dbReference>
<evidence type="ECO:0000256" key="8">
    <source>
        <dbReference type="PROSITE-ProRule" id="PRU00175"/>
    </source>
</evidence>
<dbReference type="GO" id="GO:0016567">
    <property type="term" value="P:protein ubiquitination"/>
    <property type="evidence" value="ECO:0007669"/>
    <property type="project" value="TreeGrafter"/>
</dbReference>
<dbReference type="GO" id="GO:0005737">
    <property type="term" value="C:cytoplasm"/>
    <property type="evidence" value="ECO:0007669"/>
    <property type="project" value="TreeGrafter"/>
</dbReference>
<keyword evidence="12" id="KW-1185">Reference proteome</keyword>
<evidence type="ECO:0000256" key="4">
    <source>
        <dbReference type="ARBA" id="ARBA00022723"/>
    </source>
</evidence>
<feature type="region of interest" description="Disordered" evidence="9">
    <location>
        <begin position="247"/>
        <end position="268"/>
    </location>
</feature>
<evidence type="ECO:0000256" key="6">
    <source>
        <dbReference type="ARBA" id="ARBA00022786"/>
    </source>
</evidence>
<keyword evidence="7" id="KW-0862">Zinc</keyword>
<evidence type="ECO:0000313" key="12">
    <source>
        <dbReference type="Proteomes" id="UP000663760"/>
    </source>
</evidence>
<organism evidence="11 12">
    <name type="scientific">Spirodela intermedia</name>
    <name type="common">Intermediate duckweed</name>
    <dbReference type="NCBI Taxonomy" id="51605"/>
    <lineage>
        <taxon>Eukaryota</taxon>
        <taxon>Viridiplantae</taxon>
        <taxon>Streptophyta</taxon>
        <taxon>Embryophyta</taxon>
        <taxon>Tracheophyta</taxon>
        <taxon>Spermatophyta</taxon>
        <taxon>Magnoliopsida</taxon>
        <taxon>Liliopsida</taxon>
        <taxon>Araceae</taxon>
        <taxon>Lemnoideae</taxon>
        <taxon>Spirodela</taxon>
    </lineage>
</organism>
<dbReference type="EC" id="2.3.2.27" evidence="2"/>
<dbReference type="FunFam" id="3.30.40.10:FF:000022">
    <property type="entry name" value="E3 ubiquitin-protein ligase RING1-like"/>
    <property type="match status" value="1"/>
</dbReference>
<feature type="domain" description="RING-type" evidence="10">
    <location>
        <begin position="196"/>
        <end position="237"/>
    </location>
</feature>
<evidence type="ECO:0000256" key="3">
    <source>
        <dbReference type="ARBA" id="ARBA00022679"/>
    </source>
</evidence>
<dbReference type="Pfam" id="PF14369">
    <property type="entry name" value="Zn_ribbon_19"/>
    <property type="match status" value="1"/>
</dbReference>
<dbReference type="SMART" id="SM00184">
    <property type="entry name" value="RING"/>
    <property type="match status" value="1"/>
</dbReference>
<reference evidence="11" key="1">
    <citation type="submission" date="2020-02" db="EMBL/GenBank/DDBJ databases">
        <authorList>
            <person name="Scholz U."/>
            <person name="Mascher M."/>
            <person name="Fiebig A."/>
        </authorList>
    </citation>
    <scope>NUCLEOTIDE SEQUENCE</scope>
</reference>
<protein>
    <recommendedName>
        <fullName evidence="2">RING-type E3 ubiquitin transferase</fullName>
        <ecNumber evidence="2">2.3.2.27</ecNumber>
    </recommendedName>
</protein>
<comment type="catalytic activity">
    <reaction evidence="1">
        <text>S-ubiquitinyl-[E2 ubiquitin-conjugating enzyme]-L-cysteine + [acceptor protein]-L-lysine = [E2 ubiquitin-conjugating enzyme]-L-cysteine + N(6)-ubiquitinyl-[acceptor protein]-L-lysine.</text>
        <dbReference type="EC" id="2.3.2.27"/>
    </reaction>
</comment>
<keyword evidence="3" id="KW-0808">Transferase</keyword>
<keyword evidence="6" id="KW-0833">Ubl conjugation pathway</keyword>
<evidence type="ECO:0000259" key="10">
    <source>
        <dbReference type="PROSITE" id="PS50089"/>
    </source>
</evidence>
<dbReference type="InterPro" id="IPR013083">
    <property type="entry name" value="Znf_RING/FYVE/PHD"/>
</dbReference>
<keyword evidence="4" id="KW-0479">Metal-binding</keyword>
<evidence type="ECO:0000313" key="11">
    <source>
        <dbReference type="EMBL" id="CAA7401301.1"/>
    </source>
</evidence>
<evidence type="ECO:0000256" key="1">
    <source>
        <dbReference type="ARBA" id="ARBA00000900"/>
    </source>
</evidence>
<dbReference type="PROSITE" id="PS50089">
    <property type="entry name" value="ZF_RING_2"/>
    <property type="match status" value="1"/>
</dbReference>
<dbReference type="EMBL" id="LR746272">
    <property type="protein sequence ID" value="CAA7401301.1"/>
    <property type="molecule type" value="Genomic_DNA"/>
</dbReference>
<evidence type="ECO:0000256" key="9">
    <source>
        <dbReference type="SAM" id="MobiDB-lite"/>
    </source>
</evidence>
<dbReference type="Gene3D" id="3.30.40.10">
    <property type="entry name" value="Zinc/RING finger domain, C3HC4 (zinc finger)"/>
    <property type="match status" value="1"/>
</dbReference>
<evidence type="ECO:0000256" key="5">
    <source>
        <dbReference type="ARBA" id="ARBA00022771"/>
    </source>
</evidence>
<dbReference type="PANTHER" id="PTHR15710:SF187">
    <property type="entry name" value="RING-TYPE E3 UBIQUITIN TRANSFERASE"/>
    <property type="match status" value="1"/>
</dbReference>
<dbReference type="AlphaFoldDB" id="A0A7I8KUH6"/>
<dbReference type="Pfam" id="PF13639">
    <property type="entry name" value="zf-RING_2"/>
    <property type="match status" value="1"/>
</dbReference>
<evidence type="ECO:0000256" key="7">
    <source>
        <dbReference type="ARBA" id="ARBA00022833"/>
    </source>
</evidence>
<dbReference type="GO" id="GO:0008270">
    <property type="term" value="F:zinc ion binding"/>
    <property type="evidence" value="ECO:0007669"/>
    <property type="project" value="UniProtKB-KW"/>
</dbReference>
<feature type="region of interest" description="Disordered" evidence="9">
    <location>
        <begin position="82"/>
        <end position="102"/>
    </location>
</feature>
<name>A0A7I8KUH6_SPIIN</name>
<keyword evidence="5 8" id="KW-0863">Zinc-finger</keyword>
<dbReference type="InterPro" id="IPR039525">
    <property type="entry name" value="RNF126-like_zinc-ribbon"/>
</dbReference>
<evidence type="ECO:0000256" key="2">
    <source>
        <dbReference type="ARBA" id="ARBA00012483"/>
    </source>
</evidence>
<proteinExistence type="predicted"/>
<dbReference type="CDD" id="cd16667">
    <property type="entry name" value="RING-H2_RNF126-like"/>
    <property type="match status" value="1"/>
</dbReference>
<dbReference type="InterPro" id="IPR001841">
    <property type="entry name" value="Znf_RING"/>
</dbReference>
<dbReference type="PANTHER" id="PTHR15710">
    <property type="entry name" value="E3 UBIQUITIN-PROTEIN LIGASE PRAJA"/>
    <property type="match status" value="1"/>
</dbReference>
<accession>A0A7I8KUH6</accession>
<dbReference type="SUPFAM" id="SSF57850">
    <property type="entry name" value="RING/U-box"/>
    <property type="match status" value="1"/>
</dbReference>
<gene>
    <name evidence="11" type="ORF">SI8410_09011979</name>
</gene>
<dbReference type="OrthoDB" id="8062037at2759"/>
<feature type="region of interest" description="Disordered" evidence="9">
    <location>
        <begin position="322"/>
        <end position="377"/>
    </location>
</feature>
<sequence>MSSVPGGADNAGPISVVSAAAGDGGSGSGVPATSTFWCYECDMSVMLVLYPEPLACPVCRGEFLEEMESQHRRRHFRIHPGQRTLPLPQLGHRGGDTLDDSDPLPHIGRAGSGDLDDLIAPSIGIDQRGPESFPAAEDYHDIFDRLIGRIVSSASDDHDTVGGGGGPRPASKSFVETIPAVQITEAFLAAESFLLCAVCKDEFVLQTEARQLPCNHIYHSDCILPWLSRHNSCPVCRFSLPTEEQERRRPSVRVNQLDEDEEAEAERDVREVHSMLRSIFPGNDRALAEAEGDLVDIGSMMRRVRRRRLLLSRRPRLSVAAASSSARLARAEMGSESLSSGRGRVSTGWLLDEESSASESGSGVGGEAEAGLDNARA</sequence>
<dbReference type="GO" id="GO:0061630">
    <property type="term" value="F:ubiquitin protein ligase activity"/>
    <property type="evidence" value="ECO:0007669"/>
    <property type="project" value="UniProtKB-EC"/>
</dbReference>